<dbReference type="InterPro" id="IPR001387">
    <property type="entry name" value="Cro/C1-type_HTH"/>
</dbReference>
<dbReference type="InterPro" id="IPR043917">
    <property type="entry name" value="DUF5753"/>
</dbReference>
<dbReference type="CDD" id="cd00093">
    <property type="entry name" value="HTH_XRE"/>
    <property type="match status" value="1"/>
</dbReference>
<dbReference type="SUPFAM" id="SSF47413">
    <property type="entry name" value="lambda repressor-like DNA-binding domains"/>
    <property type="match status" value="1"/>
</dbReference>
<name>A0ABY8W9Q9_9ACTN</name>
<gene>
    <name evidence="2" type="ORF">ACTOB_005802</name>
</gene>
<dbReference type="Proteomes" id="UP001240150">
    <property type="component" value="Chromosome"/>
</dbReference>
<evidence type="ECO:0000313" key="3">
    <source>
        <dbReference type="Proteomes" id="UP001240150"/>
    </source>
</evidence>
<dbReference type="Pfam" id="PF13560">
    <property type="entry name" value="HTH_31"/>
    <property type="match status" value="1"/>
</dbReference>
<dbReference type="InterPro" id="IPR010982">
    <property type="entry name" value="Lambda_DNA-bd_dom_sf"/>
</dbReference>
<protein>
    <submittedName>
        <fullName evidence="2">Helix-turn-helix transcriptional regulator</fullName>
    </submittedName>
</protein>
<dbReference type="SMART" id="SM00530">
    <property type="entry name" value="HTH_XRE"/>
    <property type="match status" value="1"/>
</dbReference>
<feature type="domain" description="HTH cro/C1-type" evidence="1">
    <location>
        <begin position="27"/>
        <end position="81"/>
    </location>
</feature>
<keyword evidence="3" id="KW-1185">Reference proteome</keyword>
<dbReference type="Gene3D" id="1.10.260.40">
    <property type="entry name" value="lambda repressor-like DNA-binding domains"/>
    <property type="match status" value="1"/>
</dbReference>
<sequence length="312" mass="35288">MGAGTDEMESVRDELPAVARRRVRLALRAARDHAGLSQSEVAQRLGWSLSKLQRIELGEVTITPTDLRAALGLYGVADGEHTAALLDDARAARRERYWTAQEHREYLPPGLLQLMQFELRATVIRDYQIALMPGVLQTPASAEAHLGWFDESLTEDQRRVRHEVRLRRRRAVIEQENSPEYRVLLDESILWRAVGGQLTAADQFDDLARTAQRRNVQVRVLPMDVGTMMSASGAFVVLDLSDDPQDAVLYQEGYLWDQLVQDLDQVRYHRAIFERFWSKALDEDASQALILARAYDLRARIARAASAPDGVS</sequence>
<evidence type="ECO:0000259" key="1">
    <source>
        <dbReference type="PROSITE" id="PS50943"/>
    </source>
</evidence>
<proteinExistence type="predicted"/>
<organism evidence="2 3">
    <name type="scientific">Actinoplanes oblitus</name>
    <dbReference type="NCBI Taxonomy" id="3040509"/>
    <lineage>
        <taxon>Bacteria</taxon>
        <taxon>Bacillati</taxon>
        <taxon>Actinomycetota</taxon>
        <taxon>Actinomycetes</taxon>
        <taxon>Micromonosporales</taxon>
        <taxon>Micromonosporaceae</taxon>
        <taxon>Actinoplanes</taxon>
    </lineage>
</organism>
<dbReference type="EMBL" id="CP126980">
    <property type="protein sequence ID" value="WIM93813.1"/>
    <property type="molecule type" value="Genomic_DNA"/>
</dbReference>
<dbReference type="Pfam" id="PF19054">
    <property type="entry name" value="DUF5753"/>
    <property type="match status" value="1"/>
</dbReference>
<accession>A0ABY8W9Q9</accession>
<reference evidence="2 3" key="1">
    <citation type="submission" date="2023-06" db="EMBL/GenBank/DDBJ databases">
        <authorList>
            <person name="Yushchuk O."/>
            <person name="Binda E."/>
            <person name="Ruckert-Reed C."/>
            <person name="Fedorenko V."/>
            <person name="Kalinowski J."/>
            <person name="Marinelli F."/>
        </authorList>
    </citation>
    <scope>NUCLEOTIDE SEQUENCE [LARGE SCALE GENOMIC DNA]</scope>
    <source>
        <strain evidence="2 3">NRRL 3884</strain>
    </source>
</reference>
<evidence type="ECO:0000313" key="2">
    <source>
        <dbReference type="EMBL" id="WIM93813.1"/>
    </source>
</evidence>
<dbReference type="PROSITE" id="PS50943">
    <property type="entry name" value="HTH_CROC1"/>
    <property type="match status" value="1"/>
</dbReference>
<dbReference type="RefSeq" id="WP_284915017.1">
    <property type="nucleotide sequence ID" value="NZ_CP126980.1"/>
</dbReference>